<dbReference type="Proteomes" id="UP001171508">
    <property type="component" value="Unassembled WGS sequence"/>
</dbReference>
<gene>
    <name evidence="1" type="ORF">PJV92_09055</name>
</gene>
<dbReference type="RefSeq" id="WP_175531296.1">
    <property type="nucleotide sequence ID" value="NZ_JABWGL010000019.1"/>
</dbReference>
<organism evidence="1 2">
    <name type="scientific">Aliarcobacter butzleri</name>
    <dbReference type="NCBI Taxonomy" id="28197"/>
    <lineage>
        <taxon>Bacteria</taxon>
        <taxon>Pseudomonadati</taxon>
        <taxon>Campylobacterota</taxon>
        <taxon>Epsilonproteobacteria</taxon>
        <taxon>Campylobacterales</taxon>
        <taxon>Arcobacteraceae</taxon>
        <taxon>Aliarcobacter</taxon>
    </lineage>
</organism>
<comment type="caution">
    <text evidence="1">The sequence shown here is derived from an EMBL/GenBank/DDBJ whole genome shotgun (WGS) entry which is preliminary data.</text>
</comment>
<protein>
    <submittedName>
        <fullName evidence="1">Uncharacterized protein</fullName>
    </submittedName>
</protein>
<proteinExistence type="predicted"/>
<evidence type="ECO:0000313" key="2">
    <source>
        <dbReference type="Proteomes" id="UP001171508"/>
    </source>
</evidence>
<sequence>MFKFLGVLYLQAVKIFSKFKNNYLNILEEELTLRYKESDKLISLIEYLESNTIEEEDISIQIELNHFLEFKSELTQKEIKVLNIEKDIILLKLVKLKLTILYKIKNQLPEKKVRTKINIENLEKKYLDVKETEYIFGITEKMQNTLREKNILQCTQLVENGKVLYEVKYLEEFMKNYTSIR</sequence>
<evidence type="ECO:0000313" key="1">
    <source>
        <dbReference type="EMBL" id="MDN5132868.1"/>
    </source>
</evidence>
<reference evidence="1" key="1">
    <citation type="journal article" date="2023" name="Microorganisms">
        <title>Genomic Characterization of Arcobacter butzleri Strains Isolated from Various Sources in Lithuania.</title>
        <authorList>
            <person name="Uljanovas D."/>
            <person name="Golz G."/>
            <person name="Fleischmann S."/>
            <person name="Kudirkiene E."/>
            <person name="Kasetiene N."/>
            <person name="Grineviciene A."/>
            <person name="Tamuleviciene E."/>
            <person name="Aksomaitiene J."/>
            <person name="Alter T."/>
            <person name="Malakauskas M."/>
        </authorList>
    </citation>
    <scope>NUCLEOTIDE SEQUENCE</scope>
    <source>
        <strain evidence="1">H19</strain>
    </source>
</reference>
<reference evidence="1" key="2">
    <citation type="submission" date="2023-01" db="EMBL/GenBank/DDBJ databases">
        <authorList>
            <person name="Uljanovas D."/>
        </authorList>
    </citation>
    <scope>NUCLEOTIDE SEQUENCE</scope>
    <source>
        <strain evidence="1">H19</strain>
    </source>
</reference>
<dbReference type="AlphaFoldDB" id="A0AAP4PZR9"/>
<dbReference type="EMBL" id="JAQJJM010000022">
    <property type="protein sequence ID" value="MDN5132868.1"/>
    <property type="molecule type" value="Genomic_DNA"/>
</dbReference>
<name>A0AAP4PZR9_9BACT</name>
<accession>A0AAP4PZR9</accession>